<evidence type="ECO:0000313" key="3">
    <source>
        <dbReference type="Proteomes" id="UP000041254"/>
    </source>
</evidence>
<feature type="region of interest" description="Disordered" evidence="1">
    <location>
        <begin position="183"/>
        <end position="204"/>
    </location>
</feature>
<dbReference type="InParanoid" id="A0A0G4FIU8"/>
<proteinExistence type="predicted"/>
<reference evidence="2 3" key="1">
    <citation type="submission" date="2014-11" db="EMBL/GenBank/DDBJ databases">
        <authorList>
            <person name="Zhu J."/>
            <person name="Qi W."/>
            <person name="Song R."/>
        </authorList>
    </citation>
    <scope>NUCLEOTIDE SEQUENCE [LARGE SCALE GENOMIC DNA]</scope>
</reference>
<feature type="region of interest" description="Disordered" evidence="1">
    <location>
        <begin position="293"/>
        <end position="316"/>
    </location>
</feature>
<dbReference type="EMBL" id="CDMY01000447">
    <property type="protein sequence ID" value="CEM13682.1"/>
    <property type="molecule type" value="Genomic_DNA"/>
</dbReference>
<dbReference type="AlphaFoldDB" id="A0A0G4FIU8"/>
<keyword evidence="3" id="KW-1185">Reference proteome</keyword>
<feature type="region of interest" description="Disordered" evidence="1">
    <location>
        <begin position="1"/>
        <end position="165"/>
    </location>
</feature>
<gene>
    <name evidence="2" type="ORF">Vbra_15520</name>
</gene>
<dbReference type="VEuPathDB" id="CryptoDB:Vbra_15520"/>
<feature type="compositionally biased region" description="Basic and acidic residues" evidence="1">
    <location>
        <begin position="1"/>
        <end position="15"/>
    </location>
</feature>
<evidence type="ECO:0000256" key="1">
    <source>
        <dbReference type="SAM" id="MobiDB-lite"/>
    </source>
</evidence>
<protein>
    <submittedName>
        <fullName evidence="2">Uncharacterized protein</fullName>
    </submittedName>
</protein>
<accession>A0A0G4FIU8</accession>
<feature type="region of interest" description="Disordered" evidence="1">
    <location>
        <begin position="257"/>
        <end position="278"/>
    </location>
</feature>
<evidence type="ECO:0000313" key="2">
    <source>
        <dbReference type="EMBL" id="CEM13682.1"/>
    </source>
</evidence>
<name>A0A0G4FIU8_VITBC</name>
<sequence length="356" mass="37354">MTRFDTHSPVRRKADTSASATIAAPPKEEDGCSLRATRRITASTTDEDPSPCAQSPFRLSPRQSFDIATGATSRADGVGLAGRIATPPTDAHTDVTAHARKQRAADTTDDSNAAARKQRSVTGSAAGRRKRPSPPQTADGAAGAVGVERGHGGENAAMIGPGVGIRTGGGRGDPFAALADVTRTSGGTNAPRPLCSPAPQDGPKTLTLTTNHSGYMNEEMELVDAVERVVYRYALVAIQFLDSSEAMEAALRRSRHVSFHQSPSSPPLDANGASSATMPRRVPDLLLPATLPAQSRHHHHRQQQRIPPTAAPQPPHAMAFAKTPLLPLKASGAEAAIGVDKGGIRRGGLPCRRTRQ</sequence>
<dbReference type="PhylomeDB" id="A0A0G4FIU8"/>
<dbReference type="Proteomes" id="UP000041254">
    <property type="component" value="Unassembled WGS sequence"/>
</dbReference>
<organism evidence="2 3">
    <name type="scientific">Vitrella brassicaformis (strain CCMP3155)</name>
    <dbReference type="NCBI Taxonomy" id="1169540"/>
    <lineage>
        <taxon>Eukaryota</taxon>
        <taxon>Sar</taxon>
        <taxon>Alveolata</taxon>
        <taxon>Colpodellida</taxon>
        <taxon>Vitrellaceae</taxon>
        <taxon>Vitrella</taxon>
    </lineage>
</organism>